<keyword evidence="2" id="KW-1185">Reference proteome</keyword>
<reference evidence="1 2" key="1">
    <citation type="submission" date="2019-06" db="EMBL/GenBank/DDBJ databases">
        <title>Sequencing the genomes of 1000 actinobacteria strains.</title>
        <authorList>
            <person name="Klenk H.-P."/>
        </authorList>
    </citation>
    <scope>NUCLEOTIDE SEQUENCE [LARGE SCALE GENOMIC DNA]</scope>
    <source>
        <strain evidence="1 2">DSM 20169</strain>
    </source>
</reference>
<dbReference type="RefSeq" id="WP_141872992.1">
    <property type="nucleotide sequence ID" value="NZ_VFOX01000001.1"/>
</dbReference>
<name>A0A543BQW3_9MICO</name>
<evidence type="ECO:0000313" key="2">
    <source>
        <dbReference type="Proteomes" id="UP000317209"/>
    </source>
</evidence>
<evidence type="ECO:0000313" key="1">
    <source>
        <dbReference type="EMBL" id="TQL87215.1"/>
    </source>
</evidence>
<comment type="caution">
    <text evidence="1">The sequence shown here is derived from an EMBL/GenBank/DDBJ whole genome shotgun (WGS) entry which is preliminary data.</text>
</comment>
<proteinExistence type="predicted"/>
<dbReference type="OrthoDB" id="5073456at2"/>
<gene>
    <name evidence="1" type="ORF">FB560_2882</name>
</gene>
<sequence length="121" mass="12953">MAEQHVVTAAFVKVSIGSPTGNRVAVHLRRGDIVPDGVIESQLEHLVDRGLVEVEVIEDAEEAEPEGLDEGVYKGVNVPDLKADLAKRNEGREGEAVIAPAEPGNRPQIVAALLADDEKQK</sequence>
<organism evidence="1 2">
    <name type="scientific">Microbacterium saperdae</name>
    <dbReference type="NCBI Taxonomy" id="69368"/>
    <lineage>
        <taxon>Bacteria</taxon>
        <taxon>Bacillati</taxon>
        <taxon>Actinomycetota</taxon>
        <taxon>Actinomycetes</taxon>
        <taxon>Micrococcales</taxon>
        <taxon>Microbacteriaceae</taxon>
        <taxon>Microbacterium</taxon>
    </lineage>
</organism>
<accession>A0A543BQW3</accession>
<dbReference type="Proteomes" id="UP000317209">
    <property type="component" value="Unassembled WGS sequence"/>
</dbReference>
<dbReference type="EMBL" id="VFOX01000001">
    <property type="protein sequence ID" value="TQL87215.1"/>
    <property type="molecule type" value="Genomic_DNA"/>
</dbReference>
<protein>
    <submittedName>
        <fullName evidence="1">Uncharacterized protein</fullName>
    </submittedName>
</protein>
<dbReference type="AlphaFoldDB" id="A0A543BQW3"/>